<keyword evidence="1" id="KW-1133">Transmembrane helix</keyword>
<gene>
    <name evidence="3" type="ORF">DPPLL_13080</name>
</gene>
<dbReference type="CDD" id="cd00093">
    <property type="entry name" value="HTH_XRE"/>
    <property type="match status" value="1"/>
</dbReference>
<evidence type="ECO:0000256" key="1">
    <source>
        <dbReference type="SAM" id="Phobius"/>
    </source>
</evidence>
<dbReference type="Gene3D" id="1.10.260.40">
    <property type="entry name" value="lambda repressor-like DNA-binding domains"/>
    <property type="match status" value="1"/>
</dbReference>
<dbReference type="RefSeq" id="WP_284154006.1">
    <property type="nucleotide sequence ID" value="NZ_AP025516.1"/>
</dbReference>
<evidence type="ECO:0000313" key="3">
    <source>
        <dbReference type="EMBL" id="BDD86943.1"/>
    </source>
</evidence>
<dbReference type="Proteomes" id="UP000830055">
    <property type="component" value="Chromosome"/>
</dbReference>
<dbReference type="InterPro" id="IPR018247">
    <property type="entry name" value="EF_Hand_1_Ca_BS"/>
</dbReference>
<proteinExistence type="predicted"/>
<name>A0ABN6M220_9BACT</name>
<dbReference type="PROSITE" id="PS50943">
    <property type="entry name" value="HTH_CROC1"/>
    <property type="match status" value="1"/>
</dbReference>
<protein>
    <submittedName>
        <fullName evidence="3">Transcriptional regulator</fullName>
    </submittedName>
</protein>
<feature type="transmembrane region" description="Helical" evidence="1">
    <location>
        <begin position="113"/>
        <end position="134"/>
    </location>
</feature>
<dbReference type="InterPro" id="IPR010982">
    <property type="entry name" value="Lambda_DNA-bd_dom_sf"/>
</dbReference>
<sequence length="320" mass="35183">MVKIDGARIRAIRELKGLTQLYVATAVEVTTDTVSRWENKRYPTIKKDNALRLAAALEVDLQEILEREEDLPPPEQPVPATATDVAEAPIPTESRESQTVVQGAAKRHFTFRLWILTTGALLVLATAAALVLVLTRDREQKSDPTITIRRTAPPHFIAGQPFPVFLSIDAPGDRAVSVILRESIPPGMQLGTTLPPISGHDKKDNSIKWLKKVTGATTFAYTLHSDSAYQGEVRLDGTLKVTGSSGSDLTIVGDSRLTAGVFHWADANRDNRISDEEILAVYDLIGTDHTIDVDMGLIEDIWLGDGYVWQQAEQRLTVVE</sequence>
<dbReference type="Pfam" id="PF01381">
    <property type="entry name" value="HTH_3"/>
    <property type="match status" value="1"/>
</dbReference>
<keyword evidence="1" id="KW-0472">Membrane</keyword>
<dbReference type="PROSITE" id="PS00018">
    <property type="entry name" value="EF_HAND_1"/>
    <property type="match status" value="1"/>
</dbReference>
<dbReference type="InterPro" id="IPR001387">
    <property type="entry name" value="Cro/C1-type_HTH"/>
</dbReference>
<evidence type="ECO:0000313" key="4">
    <source>
        <dbReference type="Proteomes" id="UP000830055"/>
    </source>
</evidence>
<dbReference type="EMBL" id="AP025516">
    <property type="protein sequence ID" value="BDD86943.1"/>
    <property type="molecule type" value="Genomic_DNA"/>
</dbReference>
<dbReference type="SUPFAM" id="SSF47413">
    <property type="entry name" value="lambda repressor-like DNA-binding domains"/>
    <property type="match status" value="1"/>
</dbReference>
<keyword evidence="1" id="KW-0812">Transmembrane</keyword>
<evidence type="ECO:0000259" key="2">
    <source>
        <dbReference type="PROSITE" id="PS50943"/>
    </source>
</evidence>
<keyword evidence="4" id="KW-1185">Reference proteome</keyword>
<accession>A0ABN6M220</accession>
<feature type="domain" description="HTH cro/C1-type" evidence="2">
    <location>
        <begin position="9"/>
        <end position="64"/>
    </location>
</feature>
<dbReference type="SMART" id="SM00530">
    <property type="entry name" value="HTH_XRE"/>
    <property type="match status" value="1"/>
</dbReference>
<organism evidence="3 4">
    <name type="scientific">Desulfofustis limnaeus</name>
    <dbReference type="NCBI Taxonomy" id="2740163"/>
    <lineage>
        <taxon>Bacteria</taxon>
        <taxon>Pseudomonadati</taxon>
        <taxon>Thermodesulfobacteriota</taxon>
        <taxon>Desulfobulbia</taxon>
        <taxon>Desulfobulbales</taxon>
        <taxon>Desulfocapsaceae</taxon>
        <taxon>Desulfofustis</taxon>
    </lineage>
</organism>
<reference evidence="3 4" key="1">
    <citation type="submission" date="2022-01" db="EMBL/GenBank/DDBJ databases">
        <title>Desulfofustis limnae sp. nov., a novel mesophilic sulfate-reducing bacterium isolated from marsh soil.</title>
        <authorList>
            <person name="Watanabe M."/>
            <person name="Takahashi A."/>
            <person name="Kojima H."/>
            <person name="Fukui M."/>
        </authorList>
    </citation>
    <scope>NUCLEOTIDE SEQUENCE [LARGE SCALE GENOMIC DNA]</scope>
    <source>
        <strain evidence="3 4">PPLL</strain>
    </source>
</reference>